<protein>
    <recommendedName>
        <fullName evidence="4">Zn(2)-C6 fungal-type domain-containing protein</fullName>
    </recommendedName>
</protein>
<dbReference type="InterPro" id="IPR052973">
    <property type="entry name" value="Fungal_sec-metab_reg_TF"/>
</dbReference>
<keyword evidence="3" id="KW-1185">Reference proteome</keyword>
<feature type="region of interest" description="Disordered" evidence="1">
    <location>
        <begin position="143"/>
        <end position="166"/>
    </location>
</feature>
<feature type="region of interest" description="Disordered" evidence="1">
    <location>
        <begin position="294"/>
        <end position="317"/>
    </location>
</feature>
<reference evidence="2 3" key="1">
    <citation type="journal article" date="2024" name="Commun. Biol.">
        <title>Comparative genomic analysis of thermophilic fungi reveals convergent evolutionary adaptations and gene losses.</title>
        <authorList>
            <person name="Steindorff A.S."/>
            <person name="Aguilar-Pontes M.V."/>
            <person name="Robinson A.J."/>
            <person name="Andreopoulos B."/>
            <person name="LaButti K."/>
            <person name="Kuo A."/>
            <person name="Mondo S."/>
            <person name="Riley R."/>
            <person name="Otillar R."/>
            <person name="Haridas S."/>
            <person name="Lipzen A."/>
            <person name="Grimwood J."/>
            <person name="Schmutz J."/>
            <person name="Clum A."/>
            <person name="Reid I.D."/>
            <person name="Moisan M.C."/>
            <person name="Butler G."/>
            <person name="Nguyen T.T.M."/>
            <person name="Dewar K."/>
            <person name="Conant G."/>
            <person name="Drula E."/>
            <person name="Henrissat B."/>
            <person name="Hansel C."/>
            <person name="Singer S."/>
            <person name="Hutchinson M.I."/>
            <person name="de Vries R.P."/>
            <person name="Natvig D.O."/>
            <person name="Powell A.J."/>
            <person name="Tsang A."/>
            <person name="Grigoriev I.V."/>
        </authorList>
    </citation>
    <scope>NUCLEOTIDE SEQUENCE [LARGE SCALE GENOMIC DNA]</scope>
    <source>
        <strain evidence="2 3">CBS 494.80</strain>
    </source>
</reference>
<evidence type="ECO:0000313" key="2">
    <source>
        <dbReference type="EMBL" id="KAL2075043.1"/>
    </source>
</evidence>
<evidence type="ECO:0008006" key="4">
    <source>
        <dbReference type="Google" id="ProtNLM"/>
    </source>
</evidence>
<proteinExistence type="predicted"/>
<name>A0ABR4CYW6_9HELO</name>
<accession>A0ABR4CYW6</accession>
<evidence type="ECO:0000313" key="3">
    <source>
        <dbReference type="Proteomes" id="UP001595075"/>
    </source>
</evidence>
<organism evidence="2 3">
    <name type="scientific">Oculimacula yallundae</name>
    <dbReference type="NCBI Taxonomy" id="86028"/>
    <lineage>
        <taxon>Eukaryota</taxon>
        <taxon>Fungi</taxon>
        <taxon>Dikarya</taxon>
        <taxon>Ascomycota</taxon>
        <taxon>Pezizomycotina</taxon>
        <taxon>Leotiomycetes</taxon>
        <taxon>Helotiales</taxon>
        <taxon>Ploettnerulaceae</taxon>
        <taxon>Oculimacula</taxon>
    </lineage>
</organism>
<feature type="region of interest" description="Disordered" evidence="1">
    <location>
        <begin position="1"/>
        <end position="32"/>
    </location>
</feature>
<evidence type="ECO:0000256" key="1">
    <source>
        <dbReference type="SAM" id="MobiDB-lite"/>
    </source>
</evidence>
<feature type="compositionally biased region" description="Polar residues" evidence="1">
    <location>
        <begin position="90"/>
        <end position="100"/>
    </location>
</feature>
<feature type="region of interest" description="Disordered" evidence="1">
    <location>
        <begin position="90"/>
        <end position="115"/>
    </location>
</feature>
<dbReference type="PANTHER" id="PTHR35392">
    <property type="entry name" value="ZN(II)2CYS6 TRANSCRIPTION FACTOR (EUROFUNG)-RELATED-RELATED"/>
    <property type="match status" value="1"/>
</dbReference>
<feature type="compositionally biased region" description="Basic and acidic residues" evidence="1">
    <location>
        <begin position="297"/>
        <end position="311"/>
    </location>
</feature>
<gene>
    <name evidence="2" type="ORF">VTL71DRAFT_8823</name>
</gene>
<dbReference type="EMBL" id="JAZHXI010000002">
    <property type="protein sequence ID" value="KAL2075043.1"/>
    <property type="molecule type" value="Genomic_DNA"/>
</dbReference>
<dbReference type="PANTHER" id="PTHR35392:SF3">
    <property type="entry name" value="ZN(2)-C6 FUNGAL-TYPE DOMAIN-CONTAINING PROTEIN"/>
    <property type="match status" value="1"/>
</dbReference>
<comment type="caution">
    <text evidence="2">The sequence shown here is derived from an EMBL/GenBank/DDBJ whole genome shotgun (WGS) entry which is preliminary data.</text>
</comment>
<dbReference type="Proteomes" id="UP001595075">
    <property type="component" value="Unassembled WGS sequence"/>
</dbReference>
<sequence length="744" mass="83942">MEKSRKRTSSNADIASGHAIKRPKIGDTYNPFTEDQHTVIENTASIFQIHPSDLAAAIGSLQRSSNTKISNRRPNRQNFDCHATTYPSALSQESVSSQVVMRNEGDSSSSSSRKSALGNVLPANLASCFANLVTTEDVVAKTLGNRGPDTGNNSNQDGRTYPASRYGTLRPLYSDKATESSVYVGKEFDFEIQEQEASSMCNPLFACDTPFRMPFAWQPLYSDHSIPPMPQPNMTYSQQQNPVATNQGFFPNSRIPESPEILFNNRPPNSMNIETTSPSWNDTPIDCPLLDFNIEDDSNRPRRGPFKDPTDRAQTAQTRKDNACVRCKMQRTRCVPNPFDPRGVCLTCKKVANTRVVNLPCLRYKIPDARLFREGYVTDLLWSKRWESGKMDDISTWEDSEVRIIHVTQDYSPNPIVLRVRRFVPMEGDKLWRTWKHAGINKSVELPPYAIENLKDAERTYKDYITSEGAHFFQSTLDKEDPLVWETYSMAIKASKSHMSEPERILLNMVLRLWVTVRMLCRSERIKGIDRLGIRNDLVDRTSPMHGKTPIPPVMGAQIELVLIQGIMNPLRLMILEQLQKLILAHKPQNWFCIYLCTFILLHNASLITKQDVAYSKKHGRKTKFAMEDMIADLHMGANAFLAYFHYVCKGHYPFTMDWNAADSVTMAALDPYQVAFIQKSAAYVKANALRARLAAPLGWGKMALQTRSAAKGYAVCRVKQKKQIGSAGYNRSETVGSYKGIGA</sequence>